<comment type="caution">
    <text evidence="1">The sequence shown here is derived from an EMBL/GenBank/DDBJ whole genome shotgun (WGS) entry which is preliminary data.</text>
</comment>
<reference evidence="1" key="1">
    <citation type="journal article" date="2017" name="Appl. Environ. Microbiol.">
        <title>Molecular characterization of an Endozoicomonas-like organism causing infection in king scallop Pecten maximus L.</title>
        <authorList>
            <person name="Cano I."/>
            <person name="van Aerle R."/>
            <person name="Ross S."/>
            <person name="Verner-Jeffreys D.W."/>
            <person name="Paley R.K."/>
            <person name="Rimmer G."/>
            <person name="Ryder D."/>
            <person name="Hooper P."/>
            <person name="Stone D."/>
            <person name="Feist S.W."/>
        </authorList>
    </citation>
    <scope>NUCLEOTIDE SEQUENCE</scope>
</reference>
<sequence>MHINVSIIIILLFSCISLTHIAGADELHDEFLQTLKADLRVNNVLTEKEINDLLFIEESKNNRRQQKIYQILNNITPKELNYYLQGKAQAIVMYSGYGETLQFENIYIDSSVCEPRAIAEHIP</sequence>
<protein>
    <submittedName>
        <fullName evidence="1">Uncharacterized protein</fullName>
    </submittedName>
</protein>
<dbReference type="AlphaFoldDB" id="A0A2H9T2Z4"/>
<organism evidence="1">
    <name type="scientific">invertebrate metagenome</name>
    <dbReference type="NCBI Taxonomy" id="1711999"/>
    <lineage>
        <taxon>unclassified sequences</taxon>
        <taxon>metagenomes</taxon>
        <taxon>organismal metagenomes</taxon>
    </lineage>
</organism>
<evidence type="ECO:0000313" key="1">
    <source>
        <dbReference type="EMBL" id="PJE77564.1"/>
    </source>
</evidence>
<proteinExistence type="predicted"/>
<gene>
    <name evidence="1" type="ORF">CI610_03510</name>
</gene>
<dbReference type="EMBL" id="NSIT01000506">
    <property type="protein sequence ID" value="PJE77564.1"/>
    <property type="molecule type" value="Genomic_DNA"/>
</dbReference>
<accession>A0A2H9T2Z4</accession>
<name>A0A2H9T2Z4_9ZZZZ</name>